<organism evidence="2 3">
    <name type="scientific">Pristionchus pacificus</name>
    <name type="common">Parasitic nematode worm</name>
    <dbReference type="NCBI Taxonomy" id="54126"/>
    <lineage>
        <taxon>Eukaryota</taxon>
        <taxon>Metazoa</taxon>
        <taxon>Ecdysozoa</taxon>
        <taxon>Nematoda</taxon>
        <taxon>Chromadorea</taxon>
        <taxon>Rhabditida</taxon>
        <taxon>Rhabditina</taxon>
        <taxon>Diplogasteromorpha</taxon>
        <taxon>Diplogasteroidea</taxon>
        <taxon>Neodiplogasteridae</taxon>
        <taxon>Pristionchus</taxon>
    </lineage>
</organism>
<evidence type="ECO:0000256" key="1">
    <source>
        <dbReference type="SAM" id="MobiDB-lite"/>
    </source>
</evidence>
<name>A0A2A6BTR1_PRIPA</name>
<accession>A0A2A6BTR1</accession>
<feature type="region of interest" description="Disordered" evidence="1">
    <location>
        <begin position="34"/>
        <end position="77"/>
    </location>
</feature>
<feature type="compositionally biased region" description="Basic and acidic residues" evidence="1">
    <location>
        <begin position="38"/>
        <end position="77"/>
    </location>
</feature>
<sequence>MKYVDPPEYTRIREILDIVVKEEEVDMTLPLDWIGKTMPEKPKIAPRELPKDDKKKEKDSADKAATNEEEREAARDRKIAKMLKTDFKERGIRLTTAQLKRAVEEWREFEDNDLRDLEESSESKKKSDSSPSTSSTSNKYRYKSTKSPSLHDAKTCKSTTNKSLMENSKVEITCKSTTSKQEEETEKIAKTAPEAQKK</sequence>
<accession>A0A8R1YWR5</accession>
<dbReference type="Proteomes" id="UP000005239">
    <property type="component" value="Unassembled WGS sequence"/>
</dbReference>
<dbReference type="PANTHER" id="PTHR44340">
    <property type="entry name" value="DNAJ HOMOLOG SUBFAMILY C MEMBER 10"/>
    <property type="match status" value="1"/>
</dbReference>
<reference evidence="3" key="1">
    <citation type="journal article" date="2008" name="Nat. Genet.">
        <title>The Pristionchus pacificus genome provides a unique perspective on nematode lifestyle and parasitism.</title>
        <authorList>
            <person name="Dieterich C."/>
            <person name="Clifton S.W."/>
            <person name="Schuster L.N."/>
            <person name="Chinwalla A."/>
            <person name="Delehaunty K."/>
            <person name="Dinkelacker I."/>
            <person name="Fulton L."/>
            <person name="Fulton R."/>
            <person name="Godfrey J."/>
            <person name="Minx P."/>
            <person name="Mitreva M."/>
            <person name="Roeseler W."/>
            <person name="Tian H."/>
            <person name="Witte H."/>
            <person name="Yang S.P."/>
            <person name="Wilson R.K."/>
            <person name="Sommer R.J."/>
        </authorList>
    </citation>
    <scope>NUCLEOTIDE SEQUENCE [LARGE SCALE GENOMIC DNA]</scope>
    <source>
        <strain evidence="3">PS312</strain>
    </source>
</reference>
<protein>
    <submittedName>
        <fullName evidence="2">Uncharacterized protein</fullName>
    </submittedName>
</protein>
<feature type="compositionally biased region" description="Low complexity" evidence="1">
    <location>
        <begin position="129"/>
        <end position="139"/>
    </location>
</feature>
<proteinExistence type="predicted"/>
<feature type="compositionally biased region" description="Polar residues" evidence="1">
    <location>
        <begin position="156"/>
        <end position="166"/>
    </location>
</feature>
<keyword evidence="3" id="KW-1185">Reference proteome</keyword>
<dbReference type="AlphaFoldDB" id="A0A2A6BTR1"/>
<feature type="region of interest" description="Disordered" evidence="1">
    <location>
        <begin position="105"/>
        <end position="198"/>
    </location>
</feature>
<feature type="compositionally biased region" description="Basic and acidic residues" evidence="1">
    <location>
        <begin position="180"/>
        <end position="198"/>
    </location>
</feature>
<dbReference type="InterPro" id="IPR052460">
    <property type="entry name" value="ER_disulfide_reductase"/>
</dbReference>
<evidence type="ECO:0000313" key="3">
    <source>
        <dbReference type="Proteomes" id="UP000005239"/>
    </source>
</evidence>
<gene>
    <name evidence="2" type="primary">WBGene00275616</name>
</gene>
<dbReference type="PANTHER" id="PTHR44340:SF1">
    <property type="entry name" value="DNAJ HOMOLOG SUBFAMILY C MEMBER 10"/>
    <property type="match status" value="1"/>
</dbReference>
<feature type="compositionally biased region" description="Basic and acidic residues" evidence="1">
    <location>
        <begin position="112"/>
        <end position="128"/>
    </location>
</feature>
<reference evidence="2" key="2">
    <citation type="submission" date="2022-06" db="UniProtKB">
        <authorList>
            <consortium name="EnsemblMetazoa"/>
        </authorList>
    </citation>
    <scope>IDENTIFICATION</scope>
    <source>
        <strain evidence="2">PS312</strain>
    </source>
</reference>
<evidence type="ECO:0000313" key="2">
    <source>
        <dbReference type="EnsemblMetazoa" id="PPA37247.1"/>
    </source>
</evidence>
<dbReference type="EnsemblMetazoa" id="PPA37247.1">
    <property type="protein sequence ID" value="PPA37247.1"/>
    <property type="gene ID" value="WBGene00275616"/>
</dbReference>